<protein>
    <submittedName>
        <fullName evidence="2">Uncharacterized protein</fullName>
    </submittedName>
</protein>
<evidence type="ECO:0000256" key="1">
    <source>
        <dbReference type="SAM" id="MobiDB-lite"/>
    </source>
</evidence>
<organism evidence="2 3">
    <name type="scientific">Paratrimastix pyriformis</name>
    <dbReference type="NCBI Taxonomy" id="342808"/>
    <lineage>
        <taxon>Eukaryota</taxon>
        <taxon>Metamonada</taxon>
        <taxon>Preaxostyla</taxon>
        <taxon>Paratrimastigidae</taxon>
        <taxon>Paratrimastix</taxon>
    </lineage>
</organism>
<sequence>MQSQASCSSRKTALRRRPRRSGQPPQQERRMENILVNEMKILKHEETGPEISKVVSLPPALKLVLQKKKVPAAPWSSLENGEIRRALQAVCALRFPSHWFIDQLQSSAPLQGSPPTSAGLFILPRSPPARRVFSGPSIPPQSCHVQCPRLPHWPTVAK</sequence>
<proteinExistence type="predicted"/>
<reference evidence="2" key="1">
    <citation type="journal article" date="2022" name="bioRxiv">
        <title>Genomics of Preaxostyla Flagellates Illuminates Evolutionary Transitions and the Path Towards Mitochondrial Loss.</title>
        <authorList>
            <person name="Novak L.V.F."/>
            <person name="Treitli S.C."/>
            <person name="Pyrih J."/>
            <person name="Halakuc P."/>
            <person name="Pipaliya S.V."/>
            <person name="Vacek V."/>
            <person name="Brzon O."/>
            <person name="Soukal P."/>
            <person name="Eme L."/>
            <person name="Dacks J.B."/>
            <person name="Karnkowska A."/>
            <person name="Elias M."/>
            <person name="Hampl V."/>
        </authorList>
    </citation>
    <scope>NUCLEOTIDE SEQUENCE</scope>
    <source>
        <strain evidence="2">RCP-MX</strain>
    </source>
</reference>
<feature type="compositionally biased region" description="Polar residues" evidence="1">
    <location>
        <begin position="1"/>
        <end position="11"/>
    </location>
</feature>
<evidence type="ECO:0000313" key="3">
    <source>
        <dbReference type="Proteomes" id="UP001141327"/>
    </source>
</evidence>
<name>A0ABQ8UMR5_9EUKA</name>
<comment type="caution">
    <text evidence="2">The sequence shown here is derived from an EMBL/GenBank/DDBJ whole genome shotgun (WGS) entry which is preliminary data.</text>
</comment>
<dbReference type="EMBL" id="JAPMOS010000023">
    <property type="protein sequence ID" value="KAJ4459002.1"/>
    <property type="molecule type" value="Genomic_DNA"/>
</dbReference>
<keyword evidence="3" id="KW-1185">Reference proteome</keyword>
<gene>
    <name evidence="2" type="ORF">PAPYR_5051</name>
</gene>
<dbReference type="Proteomes" id="UP001141327">
    <property type="component" value="Unassembled WGS sequence"/>
</dbReference>
<accession>A0ABQ8UMR5</accession>
<evidence type="ECO:0000313" key="2">
    <source>
        <dbReference type="EMBL" id="KAJ4459002.1"/>
    </source>
</evidence>
<feature type="region of interest" description="Disordered" evidence="1">
    <location>
        <begin position="1"/>
        <end position="32"/>
    </location>
</feature>